<comment type="caution">
    <text evidence="3">The sequence shown here is derived from an EMBL/GenBank/DDBJ whole genome shotgun (WGS) entry which is preliminary data.</text>
</comment>
<keyword evidence="4" id="KW-1185">Reference proteome</keyword>
<gene>
    <name evidence="3" type="ORF">EKO27_g5072</name>
</gene>
<dbReference type="GO" id="GO:0005737">
    <property type="term" value="C:cytoplasm"/>
    <property type="evidence" value="ECO:0007669"/>
    <property type="project" value="TreeGrafter"/>
</dbReference>
<reference evidence="3 4" key="1">
    <citation type="submission" date="2018-12" db="EMBL/GenBank/DDBJ databases">
        <title>Draft genome sequence of Xylaria grammica IHI A82.</title>
        <authorList>
            <person name="Buettner E."/>
            <person name="Kellner H."/>
        </authorList>
    </citation>
    <scope>NUCLEOTIDE SEQUENCE [LARGE SCALE GENOMIC DNA]</scope>
    <source>
        <strain evidence="3 4">IHI A82</strain>
    </source>
</reference>
<feature type="domain" description="Serine hydrolase" evidence="2">
    <location>
        <begin position="3"/>
        <end position="96"/>
    </location>
</feature>
<name>A0A439D6J5_9PEZI</name>
<dbReference type="InterPro" id="IPR029058">
    <property type="entry name" value="AB_hydrolase_fold"/>
</dbReference>
<accession>A0A439D6J5</accession>
<dbReference type="EMBL" id="RYZI01000130">
    <property type="protein sequence ID" value="RWA10013.1"/>
    <property type="molecule type" value="Genomic_DNA"/>
</dbReference>
<dbReference type="PANTHER" id="PTHR48070">
    <property type="entry name" value="ESTERASE OVCA2"/>
    <property type="match status" value="1"/>
</dbReference>
<proteinExistence type="predicted"/>
<protein>
    <recommendedName>
        <fullName evidence="2">Serine hydrolase domain-containing protein</fullName>
    </recommendedName>
</protein>
<dbReference type="Pfam" id="PF03959">
    <property type="entry name" value="FSH1"/>
    <property type="match status" value="2"/>
</dbReference>
<evidence type="ECO:0000313" key="3">
    <source>
        <dbReference type="EMBL" id="RWA10013.1"/>
    </source>
</evidence>
<dbReference type="AlphaFoldDB" id="A0A439D6J5"/>
<evidence type="ECO:0000313" key="4">
    <source>
        <dbReference type="Proteomes" id="UP000286045"/>
    </source>
</evidence>
<evidence type="ECO:0000259" key="2">
    <source>
        <dbReference type="Pfam" id="PF03959"/>
    </source>
</evidence>
<dbReference type="InterPro" id="IPR050593">
    <property type="entry name" value="LovG"/>
</dbReference>
<dbReference type="GO" id="GO:0019748">
    <property type="term" value="P:secondary metabolic process"/>
    <property type="evidence" value="ECO:0007669"/>
    <property type="project" value="TreeGrafter"/>
</dbReference>
<dbReference type="PANTHER" id="PTHR48070:SF7">
    <property type="entry name" value="SERINE HYDROLASE FSH DOMAIN-CONTAINING PROTEIN-RELATED"/>
    <property type="match status" value="1"/>
</dbReference>
<organism evidence="3 4">
    <name type="scientific">Xylaria grammica</name>
    <dbReference type="NCBI Taxonomy" id="363999"/>
    <lineage>
        <taxon>Eukaryota</taxon>
        <taxon>Fungi</taxon>
        <taxon>Dikarya</taxon>
        <taxon>Ascomycota</taxon>
        <taxon>Pezizomycotina</taxon>
        <taxon>Sordariomycetes</taxon>
        <taxon>Xylariomycetidae</taxon>
        <taxon>Xylariales</taxon>
        <taxon>Xylariaceae</taxon>
        <taxon>Xylaria</taxon>
    </lineage>
</organism>
<dbReference type="InterPro" id="IPR005645">
    <property type="entry name" value="FSH-like_dom"/>
</dbReference>
<dbReference type="GO" id="GO:0016787">
    <property type="term" value="F:hydrolase activity"/>
    <property type="evidence" value="ECO:0007669"/>
    <property type="project" value="UniProtKB-KW"/>
</dbReference>
<dbReference type="STRING" id="363999.A0A439D6J5"/>
<feature type="domain" description="Serine hydrolase" evidence="2">
    <location>
        <begin position="186"/>
        <end position="232"/>
    </location>
</feature>
<dbReference type="Proteomes" id="UP000286045">
    <property type="component" value="Unassembled WGS sequence"/>
</dbReference>
<sequence length="251" mass="28630">MMPIRVLCLHGQGTNASIFQKQTESIRKMLPSDYQFYFFDARHRSEADSEVLDFFPPPYLAWYSTPTRSNVLDAHGQIQDIIRDHGNFDAVIGFSQELLGESPIFRAGIFIGSPIPFSHRLDVGIDCRTSFGVSDKPRNAYGRPTAIPCHLLTDPAYLRNPSQLQESEEECDEGVQYQMFHPDTDGVRIQVPTGHIYGSEDKWLHHSQELVRLCREDVRTVFQHTGGHEVPRVYTEEICDVIETVFSRIGD</sequence>
<keyword evidence="1" id="KW-0378">Hydrolase</keyword>
<evidence type="ECO:0000256" key="1">
    <source>
        <dbReference type="ARBA" id="ARBA00022801"/>
    </source>
</evidence>
<dbReference type="GO" id="GO:0005634">
    <property type="term" value="C:nucleus"/>
    <property type="evidence" value="ECO:0007669"/>
    <property type="project" value="TreeGrafter"/>
</dbReference>
<dbReference type="SUPFAM" id="SSF53474">
    <property type="entry name" value="alpha/beta-Hydrolases"/>
    <property type="match status" value="1"/>
</dbReference>
<dbReference type="Gene3D" id="3.40.50.1820">
    <property type="entry name" value="alpha/beta hydrolase"/>
    <property type="match status" value="1"/>
</dbReference>